<dbReference type="SUPFAM" id="SSF111331">
    <property type="entry name" value="NAD kinase/diacylglycerol kinase-like"/>
    <property type="match status" value="1"/>
</dbReference>
<dbReference type="PANTHER" id="PTHR12358">
    <property type="entry name" value="SPHINGOSINE KINASE"/>
    <property type="match status" value="1"/>
</dbReference>
<dbReference type="InterPro" id="IPR045540">
    <property type="entry name" value="YegS/DAGK_C"/>
</dbReference>
<dbReference type="PANTHER" id="PTHR12358:SF31">
    <property type="entry name" value="ACYLGLYCEROL KINASE, MITOCHONDRIAL"/>
    <property type="match status" value="1"/>
</dbReference>
<dbReference type="Proteomes" id="UP001633002">
    <property type="component" value="Unassembled WGS sequence"/>
</dbReference>
<dbReference type="Gene3D" id="3.40.50.10330">
    <property type="entry name" value="Probable inorganic polyphosphate/atp-NAD kinase, domain 1"/>
    <property type="match status" value="1"/>
</dbReference>
<sequence>MDTIKESVLLDGKKVSATVSVSGLLQWESETLGWHENAKGAVDLREDVIGYSVGSSSIVIHTFVQKAVKCWENSKRVERDITLVFNSPDSQQEWCNVLQRFYRNAGRPKRLFVLVNPFGGKNKALNVYHKTVEPLFKKAGIDVTIRETQFHRHAKELAKSLVLSEYDGVVCVSGDGVLTEVLNGLLERPDWEQAIKMPLGIIPAGTGNGMAKSLLEAGSEYYNQANAAFAIIRGCKQPLDIASVVQGHVKCHSMLMLSWGFVADVDFESEKIRSLGSLRIDLWAVIRVLWLREYSGSLAYLPATESDIVGERLSSQEQSLLEKSGDSDRDTDYRKESNWRTLEGKFIYIWAQNVPYAAEDVIAAPRAKFNDGSFDLIVIRQCPRLKLVSILLNMKNGSHIKSKYVQYLKVKAFRLTPGGIVGDSIEGGYVDLDGEVLARGQGAYGDGSRDPMHYGPAIDVNVEKGLATIFAPARCIE</sequence>
<accession>A0ABD3GEK7</accession>
<proteinExistence type="predicted"/>
<feature type="domain" description="DAGKc" evidence="8">
    <location>
        <begin position="106"/>
        <end position="248"/>
    </location>
</feature>
<dbReference type="Gene3D" id="2.60.200.40">
    <property type="match status" value="1"/>
</dbReference>
<dbReference type="InterPro" id="IPR001206">
    <property type="entry name" value="Diacylglycerol_kinase_cat_dom"/>
</dbReference>
<dbReference type="EMBL" id="JBJQOH010000008">
    <property type="protein sequence ID" value="KAL3677363.1"/>
    <property type="molecule type" value="Genomic_DNA"/>
</dbReference>
<dbReference type="GO" id="GO:0005774">
    <property type="term" value="C:vacuolar membrane"/>
    <property type="evidence" value="ECO:0007669"/>
    <property type="project" value="UniProtKB-SubCell"/>
</dbReference>
<keyword evidence="4" id="KW-0418">Kinase</keyword>
<dbReference type="GO" id="GO:0006665">
    <property type="term" value="P:sphingolipid metabolic process"/>
    <property type="evidence" value="ECO:0007669"/>
    <property type="project" value="UniProtKB-ARBA"/>
</dbReference>
<dbReference type="Pfam" id="PF00781">
    <property type="entry name" value="DAGK_cat"/>
    <property type="match status" value="1"/>
</dbReference>
<keyword evidence="2" id="KW-0808">Transferase</keyword>
<evidence type="ECO:0000256" key="3">
    <source>
        <dbReference type="ARBA" id="ARBA00022741"/>
    </source>
</evidence>
<dbReference type="PROSITE" id="PS50146">
    <property type="entry name" value="DAGK"/>
    <property type="match status" value="1"/>
</dbReference>
<keyword evidence="5" id="KW-0067">ATP-binding</keyword>
<dbReference type="Pfam" id="PF19279">
    <property type="entry name" value="YegS_C"/>
    <property type="match status" value="1"/>
</dbReference>
<protein>
    <recommendedName>
        <fullName evidence="7">sphingosine kinase</fullName>
        <ecNumber evidence="7">2.7.1.91</ecNumber>
    </recommendedName>
</protein>
<evidence type="ECO:0000313" key="9">
    <source>
        <dbReference type="EMBL" id="KAL3677363.1"/>
    </source>
</evidence>
<dbReference type="EC" id="2.7.1.91" evidence="7"/>
<name>A0ABD3GEK7_9MARC</name>
<evidence type="ECO:0000256" key="5">
    <source>
        <dbReference type="ARBA" id="ARBA00022840"/>
    </source>
</evidence>
<dbReference type="SMART" id="SM00046">
    <property type="entry name" value="DAGKc"/>
    <property type="match status" value="1"/>
</dbReference>
<dbReference type="GO" id="GO:0005524">
    <property type="term" value="F:ATP binding"/>
    <property type="evidence" value="ECO:0007669"/>
    <property type="project" value="UniProtKB-KW"/>
</dbReference>
<dbReference type="InterPro" id="IPR017438">
    <property type="entry name" value="ATP-NAD_kinase_N"/>
</dbReference>
<evidence type="ECO:0000256" key="6">
    <source>
        <dbReference type="ARBA" id="ARBA00023136"/>
    </source>
</evidence>
<comment type="caution">
    <text evidence="9">The sequence shown here is derived from an EMBL/GenBank/DDBJ whole genome shotgun (WGS) entry which is preliminary data.</text>
</comment>
<evidence type="ECO:0000256" key="1">
    <source>
        <dbReference type="ARBA" id="ARBA00004148"/>
    </source>
</evidence>
<reference evidence="9 10" key="1">
    <citation type="submission" date="2024-09" db="EMBL/GenBank/DDBJ databases">
        <title>Chromosome-scale assembly of Riccia sorocarpa.</title>
        <authorList>
            <person name="Paukszto L."/>
        </authorList>
    </citation>
    <scope>NUCLEOTIDE SEQUENCE [LARGE SCALE GENOMIC DNA]</scope>
    <source>
        <strain evidence="9">LP-2024</strain>
        <tissue evidence="9">Aerial parts of the thallus</tissue>
    </source>
</reference>
<comment type="subcellular location">
    <subcellularLocation>
        <location evidence="1">Vacuole membrane</location>
        <topology evidence="1">Peripheral membrane protein</topology>
    </subcellularLocation>
</comment>
<keyword evidence="10" id="KW-1185">Reference proteome</keyword>
<keyword evidence="3" id="KW-0547">Nucleotide-binding</keyword>
<gene>
    <name evidence="9" type="ORF">R1sor_027311</name>
</gene>
<evidence type="ECO:0000256" key="4">
    <source>
        <dbReference type="ARBA" id="ARBA00022777"/>
    </source>
</evidence>
<dbReference type="FunFam" id="3.40.50.10330:FF:000005">
    <property type="entry name" value="Sphingosine kinase 2"/>
    <property type="match status" value="1"/>
</dbReference>
<dbReference type="GO" id="GO:0008481">
    <property type="term" value="F:sphingosine kinase activity"/>
    <property type="evidence" value="ECO:0007669"/>
    <property type="project" value="UniProtKB-EC"/>
</dbReference>
<dbReference type="AlphaFoldDB" id="A0ABD3GEK7"/>
<organism evidence="9 10">
    <name type="scientific">Riccia sorocarpa</name>
    <dbReference type="NCBI Taxonomy" id="122646"/>
    <lineage>
        <taxon>Eukaryota</taxon>
        <taxon>Viridiplantae</taxon>
        <taxon>Streptophyta</taxon>
        <taxon>Embryophyta</taxon>
        <taxon>Marchantiophyta</taxon>
        <taxon>Marchantiopsida</taxon>
        <taxon>Marchantiidae</taxon>
        <taxon>Marchantiales</taxon>
        <taxon>Ricciaceae</taxon>
        <taxon>Riccia</taxon>
    </lineage>
</organism>
<evidence type="ECO:0000256" key="7">
    <source>
        <dbReference type="ARBA" id="ARBA00044037"/>
    </source>
</evidence>
<dbReference type="InterPro" id="IPR050187">
    <property type="entry name" value="Lipid_Phosphate_FormReg"/>
</dbReference>
<dbReference type="InterPro" id="IPR016064">
    <property type="entry name" value="NAD/diacylglycerol_kinase_sf"/>
</dbReference>
<evidence type="ECO:0000259" key="8">
    <source>
        <dbReference type="PROSITE" id="PS50146"/>
    </source>
</evidence>
<evidence type="ECO:0000313" key="10">
    <source>
        <dbReference type="Proteomes" id="UP001633002"/>
    </source>
</evidence>
<evidence type="ECO:0000256" key="2">
    <source>
        <dbReference type="ARBA" id="ARBA00022679"/>
    </source>
</evidence>
<keyword evidence="6" id="KW-0472">Membrane</keyword>